<accession>A0A479ZYS6</accession>
<evidence type="ECO:0000313" key="3">
    <source>
        <dbReference type="EMBL" id="GCL36408.1"/>
    </source>
</evidence>
<dbReference type="SUPFAM" id="SSF143120">
    <property type="entry name" value="YefM-like"/>
    <property type="match status" value="1"/>
</dbReference>
<keyword evidence="4" id="KW-1185">Reference proteome</keyword>
<evidence type="ECO:0000313" key="4">
    <source>
        <dbReference type="Proteomes" id="UP000300142"/>
    </source>
</evidence>
<evidence type="ECO:0000256" key="2">
    <source>
        <dbReference type="RuleBase" id="RU362080"/>
    </source>
</evidence>
<name>A0A479ZYS6_9CYAN</name>
<protein>
    <recommendedName>
        <fullName evidence="2">Antitoxin</fullName>
    </recommendedName>
</protein>
<comment type="function">
    <text evidence="2">Antitoxin component of a type II toxin-antitoxin (TA) system.</text>
</comment>
<dbReference type="NCBIfam" id="TIGR01552">
    <property type="entry name" value="phd_fam"/>
    <property type="match status" value="1"/>
</dbReference>
<gene>
    <name evidence="3" type="ORF">SR1949_15120</name>
</gene>
<evidence type="ECO:0000256" key="1">
    <source>
        <dbReference type="ARBA" id="ARBA00009981"/>
    </source>
</evidence>
<comment type="caution">
    <text evidence="3">The sequence shown here is derived from an EMBL/GenBank/DDBJ whole genome shotgun (WGS) entry which is preliminary data.</text>
</comment>
<dbReference type="InterPro" id="IPR036165">
    <property type="entry name" value="YefM-like_sf"/>
</dbReference>
<organism evidence="3 4">
    <name type="scientific">Sphaerospermopsis reniformis</name>
    <dbReference type="NCBI Taxonomy" id="531300"/>
    <lineage>
        <taxon>Bacteria</taxon>
        <taxon>Bacillati</taxon>
        <taxon>Cyanobacteriota</taxon>
        <taxon>Cyanophyceae</taxon>
        <taxon>Nostocales</taxon>
        <taxon>Aphanizomenonaceae</taxon>
        <taxon>Sphaerospermopsis</taxon>
    </lineage>
</organism>
<dbReference type="Proteomes" id="UP000300142">
    <property type="component" value="Unassembled WGS sequence"/>
</dbReference>
<proteinExistence type="inferred from homology"/>
<sequence length="84" mass="9411">MTNQQINIDDINIKTFIDKIAIEGGRIVIHQAGKPIAALVPIEELEILEELEELEDQLDIQAAEEAMKEPGVVSWEDVKLQFGL</sequence>
<dbReference type="EMBL" id="BJCE01000036">
    <property type="protein sequence ID" value="GCL36408.1"/>
    <property type="molecule type" value="Genomic_DNA"/>
</dbReference>
<dbReference type="AlphaFoldDB" id="A0A479ZYS6"/>
<reference evidence="4" key="1">
    <citation type="submission" date="2019-02" db="EMBL/GenBank/DDBJ databases">
        <title>Draft genome sequence of Sphaerospermopsis reniformis NIES-1949.</title>
        <authorList>
            <person name="Yamaguchi H."/>
            <person name="Suzuki S."/>
            <person name="Kawachi M."/>
        </authorList>
    </citation>
    <scope>NUCLEOTIDE SEQUENCE [LARGE SCALE GENOMIC DNA]</scope>
    <source>
        <strain evidence="4">NIES-1949</strain>
    </source>
</reference>
<dbReference type="InterPro" id="IPR006442">
    <property type="entry name" value="Antitoxin_Phd/YefM"/>
</dbReference>
<comment type="similarity">
    <text evidence="1 2">Belongs to the phD/YefM antitoxin family.</text>
</comment>
<dbReference type="Pfam" id="PF02604">
    <property type="entry name" value="PhdYeFM_antitox"/>
    <property type="match status" value="1"/>
</dbReference>
<dbReference type="RefSeq" id="WP_137666945.1">
    <property type="nucleotide sequence ID" value="NZ_BJCE01000036.1"/>
</dbReference>